<comment type="similarity">
    <text evidence="12">Belongs to the carbohydrate kinase PfkB family. Ribokinase subfamily.</text>
</comment>
<name>A0A506U6I2_9HYPH</name>
<evidence type="ECO:0000256" key="3">
    <source>
        <dbReference type="ARBA" id="ARBA00016943"/>
    </source>
</evidence>
<evidence type="ECO:0000313" key="15">
    <source>
        <dbReference type="Proteomes" id="UP000318801"/>
    </source>
</evidence>
<dbReference type="GO" id="GO:0005737">
    <property type="term" value="C:cytoplasm"/>
    <property type="evidence" value="ECO:0007669"/>
    <property type="project" value="UniProtKB-SubCell"/>
</dbReference>
<dbReference type="InterPro" id="IPR002173">
    <property type="entry name" value="Carboh/pur_kinase_PfkB_CS"/>
</dbReference>
<evidence type="ECO:0000313" key="14">
    <source>
        <dbReference type="EMBL" id="TPW30002.1"/>
    </source>
</evidence>
<dbReference type="InterPro" id="IPR011877">
    <property type="entry name" value="Ribokinase"/>
</dbReference>
<keyword evidence="8 12" id="KW-0067">ATP-binding</keyword>
<dbReference type="RefSeq" id="WP_141149212.1">
    <property type="nucleotide sequence ID" value="NZ_VHLG01000007.1"/>
</dbReference>
<comment type="pathway">
    <text evidence="12">Carbohydrate metabolism; D-ribose degradation; D-ribose 5-phosphate from beta-D-ribopyranose: step 2/2.</text>
</comment>
<evidence type="ECO:0000256" key="9">
    <source>
        <dbReference type="ARBA" id="ARBA00022842"/>
    </source>
</evidence>
<dbReference type="UniPathway" id="UPA00916">
    <property type="reaction ID" value="UER00889"/>
</dbReference>
<feature type="domain" description="Carbohydrate kinase PfkB" evidence="13">
    <location>
        <begin position="4"/>
        <end position="289"/>
    </location>
</feature>
<comment type="subcellular location">
    <subcellularLocation>
        <location evidence="12">Cytoplasm</location>
    </subcellularLocation>
</comment>
<comment type="function">
    <text evidence="12">Catalyzes the phosphorylation of ribose at O-5 in a reaction requiring ATP and magnesium. The resulting D-ribose-5-phosphate can then be used either for sythesis of nucleotides, histidine, and tryptophan, or as a component of the pentose phosphate pathway.</text>
</comment>
<feature type="binding site" evidence="12">
    <location>
        <position position="182"/>
    </location>
    <ligand>
        <name>ATP</name>
        <dbReference type="ChEBI" id="CHEBI:30616"/>
    </ligand>
</feature>
<evidence type="ECO:0000256" key="6">
    <source>
        <dbReference type="ARBA" id="ARBA00022741"/>
    </source>
</evidence>
<dbReference type="AlphaFoldDB" id="A0A506U6I2"/>
<dbReference type="InterPro" id="IPR029056">
    <property type="entry name" value="Ribokinase-like"/>
</dbReference>
<feature type="binding site" evidence="12">
    <location>
        <begin position="244"/>
        <end position="245"/>
    </location>
    <ligand>
        <name>ATP</name>
        <dbReference type="ChEBI" id="CHEBI:30616"/>
    </ligand>
</feature>
<dbReference type="PRINTS" id="PR00990">
    <property type="entry name" value="RIBOKINASE"/>
</dbReference>
<dbReference type="InterPro" id="IPR011611">
    <property type="entry name" value="PfkB_dom"/>
</dbReference>
<feature type="active site" description="Proton acceptor" evidence="12">
    <location>
        <position position="245"/>
    </location>
</feature>
<feature type="binding site" evidence="12">
    <location>
        <position position="241"/>
    </location>
    <ligand>
        <name>K(+)</name>
        <dbReference type="ChEBI" id="CHEBI:29103"/>
    </ligand>
</feature>
<evidence type="ECO:0000256" key="2">
    <source>
        <dbReference type="ARBA" id="ARBA00012035"/>
    </source>
</evidence>
<dbReference type="Gene3D" id="3.40.1190.20">
    <property type="match status" value="1"/>
</dbReference>
<keyword evidence="15" id="KW-1185">Reference proteome</keyword>
<dbReference type="GO" id="GO:0005524">
    <property type="term" value="F:ATP binding"/>
    <property type="evidence" value="ECO:0007669"/>
    <property type="project" value="UniProtKB-UniRule"/>
</dbReference>
<comment type="similarity">
    <text evidence="1">Belongs to the carbohydrate kinase pfkB family.</text>
</comment>
<evidence type="ECO:0000256" key="5">
    <source>
        <dbReference type="ARBA" id="ARBA00022723"/>
    </source>
</evidence>
<comment type="subunit">
    <text evidence="12">Homodimer.</text>
</comment>
<evidence type="ECO:0000256" key="4">
    <source>
        <dbReference type="ARBA" id="ARBA00022679"/>
    </source>
</evidence>
<comment type="activity regulation">
    <text evidence="12">Activated by a monovalent cation that binds near, but not in, the active site. The most likely occupant of the site in vivo is potassium. Ion binding induces a conformational change that may alter substrate affinity.</text>
</comment>
<dbReference type="GO" id="GO:0046872">
    <property type="term" value="F:metal ion binding"/>
    <property type="evidence" value="ECO:0007669"/>
    <property type="project" value="UniProtKB-KW"/>
</dbReference>
<evidence type="ECO:0000259" key="13">
    <source>
        <dbReference type="Pfam" id="PF00294"/>
    </source>
</evidence>
<keyword evidence="12" id="KW-0963">Cytoplasm</keyword>
<comment type="caution">
    <text evidence="14">The sequence shown here is derived from an EMBL/GenBank/DDBJ whole genome shotgun (WGS) entry which is preliminary data.</text>
</comment>
<evidence type="ECO:0000256" key="10">
    <source>
        <dbReference type="ARBA" id="ARBA00022958"/>
    </source>
</evidence>
<comment type="cofactor">
    <cofactor evidence="12">
        <name>Mg(2+)</name>
        <dbReference type="ChEBI" id="CHEBI:18420"/>
    </cofactor>
    <text evidence="12">Requires a divalent cation, most likely magnesium in vivo, as an electrophilic catalyst to aid phosphoryl group transfer. It is the chelate of the metal and the nucleotide that is the actual substrate.</text>
</comment>
<evidence type="ECO:0000256" key="11">
    <source>
        <dbReference type="ARBA" id="ARBA00023277"/>
    </source>
</evidence>
<evidence type="ECO:0000256" key="1">
    <source>
        <dbReference type="ARBA" id="ARBA00005380"/>
    </source>
</evidence>
<keyword evidence="6 12" id="KW-0547">Nucleotide-binding</keyword>
<evidence type="ECO:0000256" key="8">
    <source>
        <dbReference type="ARBA" id="ARBA00022840"/>
    </source>
</evidence>
<dbReference type="PANTHER" id="PTHR10584:SF166">
    <property type="entry name" value="RIBOKINASE"/>
    <property type="match status" value="1"/>
</dbReference>
<keyword evidence="4 12" id="KW-0808">Transferase</keyword>
<dbReference type="OrthoDB" id="9775849at2"/>
<keyword evidence="11 12" id="KW-0119">Carbohydrate metabolism</keyword>
<feature type="binding site" evidence="12">
    <location>
        <position position="239"/>
    </location>
    <ligand>
        <name>K(+)</name>
        <dbReference type="ChEBI" id="CHEBI:29103"/>
    </ligand>
</feature>
<keyword evidence="10 12" id="KW-0630">Potassium</keyword>
<dbReference type="Proteomes" id="UP000318801">
    <property type="component" value="Unassembled WGS sequence"/>
</dbReference>
<feature type="binding site" evidence="12">
    <location>
        <position position="280"/>
    </location>
    <ligand>
        <name>K(+)</name>
        <dbReference type="ChEBI" id="CHEBI:29103"/>
    </ligand>
</feature>
<keyword evidence="7 12" id="KW-0418">Kinase</keyword>
<comment type="caution">
    <text evidence="12">Lacks conserved residue(s) required for the propagation of feature annotation.</text>
</comment>
<dbReference type="EMBL" id="VHLG01000007">
    <property type="protein sequence ID" value="TPW30002.1"/>
    <property type="molecule type" value="Genomic_DNA"/>
</dbReference>
<dbReference type="SUPFAM" id="SSF53613">
    <property type="entry name" value="Ribokinase-like"/>
    <property type="match status" value="1"/>
</dbReference>
<evidence type="ECO:0000256" key="12">
    <source>
        <dbReference type="HAMAP-Rule" id="MF_01987"/>
    </source>
</evidence>
<feature type="binding site" evidence="12">
    <location>
        <position position="282"/>
    </location>
    <ligand>
        <name>K(+)</name>
        <dbReference type="ChEBI" id="CHEBI:29103"/>
    </ligand>
</feature>
<feature type="binding site" evidence="12">
    <location>
        <position position="277"/>
    </location>
    <ligand>
        <name>K(+)</name>
        <dbReference type="ChEBI" id="CHEBI:29103"/>
    </ligand>
</feature>
<dbReference type="PANTHER" id="PTHR10584">
    <property type="entry name" value="SUGAR KINASE"/>
    <property type="match status" value="1"/>
</dbReference>
<comment type="catalytic activity">
    <reaction evidence="12">
        <text>D-ribose + ATP = D-ribose 5-phosphate + ADP + H(+)</text>
        <dbReference type="Rhea" id="RHEA:13697"/>
        <dbReference type="ChEBI" id="CHEBI:15378"/>
        <dbReference type="ChEBI" id="CHEBI:30616"/>
        <dbReference type="ChEBI" id="CHEBI:47013"/>
        <dbReference type="ChEBI" id="CHEBI:78346"/>
        <dbReference type="ChEBI" id="CHEBI:456216"/>
        <dbReference type="EC" id="2.7.1.15"/>
    </reaction>
</comment>
<dbReference type="InterPro" id="IPR002139">
    <property type="entry name" value="Ribo/fructo_kinase"/>
</dbReference>
<organism evidence="14 15">
    <name type="scientific">Martelella alba</name>
    <dbReference type="NCBI Taxonomy" id="2590451"/>
    <lineage>
        <taxon>Bacteria</taxon>
        <taxon>Pseudomonadati</taxon>
        <taxon>Pseudomonadota</taxon>
        <taxon>Alphaproteobacteria</taxon>
        <taxon>Hyphomicrobiales</taxon>
        <taxon>Aurantimonadaceae</taxon>
        <taxon>Martelella</taxon>
    </lineage>
</organism>
<dbReference type="PROSITE" id="PS00583">
    <property type="entry name" value="PFKB_KINASES_1"/>
    <property type="match status" value="1"/>
</dbReference>
<dbReference type="HAMAP" id="MF_01987">
    <property type="entry name" value="Ribokinase"/>
    <property type="match status" value="1"/>
</dbReference>
<dbReference type="Pfam" id="PF00294">
    <property type="entry name" value="PfkB"/>
    <property type="match status" value="1"/>
</dbReference>
<sequence>MRAFVIGNAAIDETVSVEKMPEAGVSILGRIASRDLGGKGTNQAVVMARSGLKTVLVSATGNDFRAATIGEQLAEEPVDARLVALDGVSTDFSIVLTTPDGENVNITTTEAAEALPLAAGLDALAEADAGDLLVMQGNLSGETTLALLKAAKACGMVTAFNPSPLRPYFASLWPFIDIAFLNRGESESLTGRTGEAAAETLFAFGLSQLVLTAGAEGVLLGSAGGDFIQVPAVAAKAVDTTGAGDCFMGVALASAALRGTQLDERAIIHAAHAAALAVTRRGTRRAFPTRAELAAILAG</sequence>
<keyword evidence="9 12" id="KW-0460">Magnesium</keyword>
<dbReference type="GO" id="GO:0004747">
    <property type="term" value="F:ribokinase activity"/>
    <property type="evidence" value="ECO:0007669"/>
    <property type="project" value="UniProtKB-UniRule"/>
</dbReference>
<feature type="binding site" evidence="12">
    <location>
        <position position="245"/>
    </location>
    <ligand>
        <name>substrate</name>
    </ligand>
</feature>
<accession>A0A506U6I2</accession>
<dbReference type="GO" id="GO:0019303">
    <property type="term" value="P:D-ribose catabolic process"/>
    <property type="evidence" value="ECO:0007669"/>
    <property type="project" value="UniProtKB-UniRule"/>
</dbReference>
<gene>
    <name evidence="12" type="primary">rbsK</name>
    <name evidence="14" type="ORF">FJU08_11760</name>
</gene>
<keyword evidence="5 12" id="KW-0479">Metal-binding</keyword>
<evidence type="ECO:0000256" key="7">
    <source>
        <dbReference type="ARBA" id="ARBA00022777"/>
    </source>
</evidence>
<feature type="binding site" evidence="12">
    <location>
        <begin position="38"/>
        <end position="42"/>
    </location>
    <ligand>
        <name>substrate</name>
    </ligand>
</feature>
<feature type="binding site" evidence="12">
    <location>
        <begin position="212"/>
        <end position="217"/>
    </location>
    <ligand>
        <name>ATP</name>
        <dbReference type="ChEBI" id="CHEBI:30616"/>
    </ligand>
</feature>
<dbReference type="EC" id="2.7.1.15" evidence="2 12"/>
<protein>
    <recommendedName>
        <fullName evidence="3 12">Ribokinase</fullName>
        <shortName evidence="12">RK</shortName>
        <ecNumber evidence="2 12">2.7.1.15</ecNumber>
    </recommendedName>
</protein>
<proteinExistence type="inferred from homology"/>
<feature type="binding site" evidence="12">
    <location>
        <begin position="10"/>
        <end position="12"/>
    </location>
    <ligand>
        <name>substrate</name>
    </ligand>
</feature>
<reference evidence="14 15" key="1">
    <citation type="submission" date="2019-06" db="EMBL/GenBank/DDBJ databases">
        <authorList>
            <person name="Li M."/>
        </authorList>
    </citation>
    <scope>NUCLEOTIDE SEQUENCE [LARGE SCALE GENOMIC DNA]</scope>
    <source>
        <strain evidence="14 15">BGMRC2036</strain>
    </source>
</reference>